<feature type="compositionally biased region" description="Basic and acidic residues" evidence="6">
    <location>
        <begin position="365"/>
        <end position="375"/>
    </location>
</feature>
<dbReference type="PANTHER" id="PTHR12228">
    <property type="entry name" value="TRANSCRIPTION INITIATION FACTOR TFIID 55 KD SUBUNIT-RELATED"/>
    <property type="match status" value="1"/>
</dbReference>
<dbReference type="Pfam" id="PF04658">
    <property type="entry name" value="TAFII55_N"/>
    <property type="match status" value="1"/>
</dbReference>
<evidence type="ECO:0000256" key="3">
    <source>
        <dbReference type="ARBA" id="ARBA00023015"/>
    </source>
</evidence>
<keyword evidence="3" id="KW-0805">Transcription regulation</keyword>
<feature type="region of interest" description="Disordered" evidence="6">
    <location>
        <begin position="365"/>
        <end position="513"/>
    </location>
</feature>
<feature type="region of interest" description="Disordered" evidence="6">
    <location>
        <begin position="25"/>
        <end position="193"/>
    </location>
</feature>
<proteinExistence type="inferred from homology"/>
<dbReference type="InterPro" id="IPR006751">
    <property type="entry name" value="TAFII55_prot_cons_reg"/>
</dbReference>
<dbReference type="STRING" id="177199.A0A420Y136"/>
<evidence type="ECO:0000256" key="2">
    <source>
        <dbReference type="ARBA" id="ARBA00009368"/>
    </source>
</evidence>
<organism evidence="8 9">
    <name type="scientific">Coniochaeta pulveracea</name>
    <dbReference type="NCBI Taxonomy" id="177199"/>
    <lineage>
        <taxon>Eukaryota</taxon>
        <taxon>Fungi</taxon>
        <taxon>Dikarya</taxon>
        <taxon>Ascomycota</taxon>
        <taxon>Pezizomycotina</taxon>
        <taxon>Sordariomycetes</taxon>
        <taxon>Sordariomycetidae</taxon>
        <taxon>Coniochaetales</taxon>
        <taxon>Coniochaetaceae</taxon>
        <taxon>Coniochaeta</taxon>
    </lineage>
</organism>
<keyword evidence="5" id="KW-0539">Nucleus</keyword>
<feature type="compositionally biased region" description="Basic residues" evidence="6">
    <location>
        <begin position="112"/>
        <end position="124"/>
    </location>
</feature>
<feature type="domain" description="TAFII55 protein conserved region" evidence="7">
    <location>
        <begin position="201"/>
        <end position="363"/>
    </location>
</feature>
<dbReference type="PANTHER" id="PTHR12228:SF0">
    <property type="entry name" value="TATA-BOX BINDING PROTEIN ASSOCIATED FACTOR 7"/>
    <property type="match status" value="1"/>
</dbReference>
<dbReference type="SMART" id="SM01370">
    <property type="entry name" value="TAFII55_N"/>
    <property type="match status" value="1"/>
</dbReference>
<dbReference type="Proteomes" id="UP000275385">
    <property type="component" value="Unassembled WGS sequence"/>
</dbReference>
<evidence type="ECO:0000256" key="1">
    <source>
        <dbReference type="ARBA" id="ARBA00004123"/>
    </source>
</evidence>
<evidence type="ECO:0000256" key="5">
    <source>
        <dbReference type="ARBA" id="ARBA00023242"/>
    </source>
</evidence>
<evidence type="ECO:0000313" key="9">
    <source>
        <dbReference type="Proteomes" id="UP000275385"/>
    </source>
</evidence>
<name>A0A420Y136_9PEZI</name>
<evidence type="ECO:0000256" key="4">
    <source>
        <dbReference type="ARBA" id="ARBA00023163"/>
    </source>
</evidence>
<dbReference type="GO" id="GO:0016251">
    <property type="term" value="F:RNA polymerase II general transcription initiation factor activity"/>
    <property type="evidence" value="ECO:0007669"/>
    <property type="project" value="TreeGrafter"/>
</dbReference>
<keyword evidence="9" id="KW-1185">Reference proteome</keyword>
<evidence type="ECO:0000313" key="8">
    <source>
        <dbReference type="EMBL" id="RKU41637.1"/>
    </source>
</evidence>
<feature type="compositionally biased region" description="Pro residues" evidence="6">
    <location>
        <begin position="84"/>
        <end position="107"/>
    </location>
</feature>
<dbReference type="OrthoDB" id="153872at2759"/>
<feature type="compositionally biased region" description="Acidic residues" evidence="6">
    <location>
        <begin position="376"/>
        <end position="405"/>
    </location>
</feature>
<evidence type="ECO:0000259" key="7">
    <source>
        <dbReference type="SMART" id="SM01370"/>
    </source>
</evidence>
<reference evidence="8 9" key="1">
    <citation type="submission" date="2018-08" db="EMBL/GenBank/DDBJ databases">
        <title>Draft genome of the lignicolous fungus Coniochaeta pulveracea.</title>
        <authorList>
            <person name="Borstlap C.J."/>
            <person name="De Witt R.N."/>
            <person name="Botha A."/>
            <person name="Volschenk H."/>
        </authorList>
    </citation>
    <scope>NUCLEOTIDE SEQUENCE [LARGE SCALE GENOMIC DNA]</scope>
    <source>
        <strain evidence="8 9">CAB683</strain>
    </source>
</reference>
<feature type="compositionally biased region" description="Acidic residues" evidence="6">
    <location>
        <begin position="471"/>
        <end position="503"/>
    </location>
</feature>
<accession>A0A420Y136</accession>
<feature type="compositionally biased region" description="Basic and acidic residues" evidence="6">
    <location>
        <begin position="504"/>
        <end position="513"/>
    </location>
</feature>
<comment type="subcellular location">
    <subcellularLocation>
        <location evidence="1">Nucleus</location>
    </subcellularLocation>
</comment>
<protein>
    <recommendedName>
        <fullName evidence="7">TAFII55 protein conserved region domain-containing protein</fullName>
    </recommendedName>
</protein>
<dbReference type="CDD" id="cd08047">
    <property type="entry name" value="TAF7"/>
    <property type="match status" value="1"/>
</dbReference>
<dbReference type="InterPro" id="IPR037817">
    <property type="entry name" value="TAF7"/>
</dbReference>
<dbReference type="EMBL" id="QVQW01000070">
    <property type="protein sequence ID" value="RKU41637.1"/>
    <property type="molecule type" value="Genomic_DNA"/>
</dbReference>
<comment type="caution">
    <text evidence="8">The sequence shown here is derived from an EMBL/GenBank/DDBJ whole genome shotgun (WGS) entry which is preliminary data.</text>
</comment>
<dbReference type="GO" id="GO:0005669">
    <property type="term" value="C:transcription factor TFIID complex"/>
    <property type="evidence" value="ECO:0007669"/>
    <property type="project" value="InterPro"/>
</dbReference>
<evidence type="ECO:0000256" key="6">
    <source>
        <dbReference type="SAM" id="MobiDB-lite"/>
    </source>
</evidence>
<comment type="similarity">
    <text evidence="2">Belongs to the TAF7 family.</text>
</comment>
<dbReference type="GO" id="GO:0051123">
    <property type="term" value="P:RNA polymerase II preinitiation complex assembly"/>
    <property type="evidence" value="ECO:0007669"/>
    <property type="project" value="TreeGrafter"/>
</dbReference>
<sequence>MELESRISAQLLTRTRFTMKRIVIKRGGSSFSGSPQPDGNPAAMSPNQSFPPQPPASRPLSISIPSTPGLSGQPPKIKLTPRSSLPPTPAAGSPPPTVTTMAPPPQPVTKSKAGRVHKPTAKKRASGDVDSDDEDVDGPLATGKPQPKKIKLANTPLTPHPPVTPGGQPKLKVKGLGRPPPRPAGEGYDSEAEDREIDPVIEEQFILRMYPGKHADYIRDCIRERKFGIPKQQGGADVAMKWLDADGGRRCMMTVQGQNYAGVLLDLPTIIEGMKTWDKKAMVKSADICQMLLIFVPVANEQEAKTAPLPKAAEKGYRWPHGLTPPMHDCIHRRFRKRLSKMEIQNKDAEVERLLRADKEAQSTKYEFIDESKEQDQEEEYDEDEEDFDMEDGEADAEGEQEDYFGDNQPDAEQPEEDDEDVDALFDEAFAADDMEVADHANAVGVAEAPTPVTAMNGTTPAGDAEGGADAAEEDEGESEEDESEEDGEEGEFGDEEGEDGEDGDQRDRIAGVRREIAELEKKKAGFVQQLATSTSAIMKKRLDGNIKSTDNEILLKKRLIGEVPDDD</sequence>
<dbReference type="AlphaFoldDB" id="A0A420Y136"/>
<feature type="compositionally biased region" description="Acidic residues" evidence="6">
    <location>
        <begin position="413"/>
        <end position="436"/>
    </location>
</feature>
<keyword evidence="4" id="KW-0804">Transcription</keyword>
<gene>
    <name evidence="8" type="ORF">DL546_001230</name>
</gene>